<sequence>ASLRATGQEEEARVGSVLGDGLGFAEAAGGSVAAESTVMSVQKTSAEMRTSRNLKVWTLSTFLASSLIFSRLMVSLLKCMMTLAFLVSRGVGGTGTILDFSKRQESTRLEPVLPWRLSALTLWAGIVCPSRRAWLPPSFERSSGCKNQGLGGFDHRERGPLPMSAILETSTTMDDLSPRHGGSVFAGLVGASQVLGLVSVVLTGVWMGHYRGGFAWDGSAHEFNLHPLCMVLGLIFLHGDVYRVFCNEAKKHVKLLHGFIHLLALIISIVGVVAVFDFHRAAKIPDMYSLHSWCGMATLVFFCLQVNQREEREEILNAECLLDASVVRDAYSLFAPEGVLANMLGILLLLYGVLLVYLITREEYRRPPNPEEESLSVHFKNLTEGGNSAGY</sequence>
<proteinExistence type="predicted"/>
<dbReference type="InterPro" id="IPR043205">
    <property type="entry name" value="CYB561/CYBRD1-like"/>
</dbReference>
<evidence type="ECO:0000259" key="19">
    <source>
        <dbReference type="PROSITE" id="PS50939"/>
    </source>
</evidence>
<dbReference type="EMBL" id="NHOQ01000483">
    <property type="protein sequence ID" value="PWA29915.1"/>
    <property type="molecule type" value="Genomic_DNA"/>
</dbReference>
<dbReference type="AlphaFoldDB" id="A0A315W2N2"/>
<reference evidence="20 21" key="1">
    <citation type="journal article" date="2018" name="G3 (Bethesda)">
        <title>A High-Quality Reference Genome for the Invasive Mosquitofish Gambusia affinis Using a Chicago Library.</title>
        <authorList>
            <person name="Hoffberg S.L."/>
            <person name="Troendle N.J."/>
            <person name="Glenn T.C."/>
            <person name="Mahmud O."/>
            <person name="Louha S."/>
            <person name="Chalopin D."/>
            <person name="Bennetzen J.L."/>
            <person name="Mauricio R."/>
        </authorList>
    </citation>
    <scope>NUCLEOTIDE SEQUENCE [LARGE SCALE GENOMIC DNA]</scope>
    <source>
        <strain evidence="20">NE01/NJP1002.9</strain>
        <tissue evidence="20">Muscle</tissue>
    </source>
</reference>
<comment type="subcellular location">
    <subcellularLocation>
        <location evidence="12">Cytoplasmic vesicle</location>
        <location evidence="12">Secretory vesicle</location>
        <location evidence="12">Chromaffin granule membrane</location>
        <topology evidence="12">Multi-pass membrane protein</topology>
    </subcellularLocation>
</comment>
<dbReference type="PANTHER" id="PTHR10106:SF14">
    <property type="entry name" value="TRANSMEMBRANE ASCORBATE-DEPENDENT REDUCTASE CYB561"/>
    <property type="match status" value="1"/>
</dbReference>
<dbReference type="PANTHER" id="PTHR10106">
    <property type="entry name" value="CYTOCHROME B561-RELATED"/>
    <property type="match status" value="1"/>
</dbReference>
<keyword evidence="3" id="KW-0349">Heme</keyword>
<evidence type="ECO:0000256" key="16">
    <source>
        <dbReference type="ARBA" id="ARBA00045973"/>
    </source>
</evidence>
<comment type="cofactor">
    <cofactor evidence="1">
        <name>heme b</name>
        <dbReference type="ChEBI" id="CHEBI:60344"/>
    </cofactor>
</comment>
<keyword evidence="8 18" id="KW-1133">Transmembrane helix</keyword>
<keyword evidence="7" id="KW-0249">Electron transport</keyword>
<dbReference type="GO" id="GO:0005765">
    <property type="term" value="C:lysosomal membrane"/>
    <property type="evidence" value="ECO:0007669"/>
    <property type="project" value="TreeGrafter"/>
</dbReference>
<keyword evidence="21" id="KW-1185">Reference proteome</keyword>
<evidence type="ECO:0000256" key="4">
    <source>
        <dbReference type="ARBA" id="ARBA00022692"/>
    </source>
</evidence>
<evidence type="ECO:0000256" key="14">
    <source>
        <dbReference type="ARBA" id="ARBA00030896"/>
    </source>
</evidence>
<evidence type="ECO:0000313" key="20">
    <source>
        <dbReference type="EMBL" id="PWA29915.1"/>
    </source>
</evidence>
<keyword evidence="6" id="KW-1278">Translocase</keyword>
<evidence type="ECO:0000256" key="3">
    <source>
        <dbReference type="ARBA" id="ARBA00022617"/>
    </source>
</evidence>
<gene>
    <name evidence="20" type="ORF">CCH79_00018948</name>
</gene>
<dbReference type="Gene3D" id="1.20.120.1770">
    <property type="match status" value="1"/>
</dbReference>
<keyword evidence="9" id="KW-0408">Iron</keyword>
<dbReference type="PROSITE" id="PS50939">
    <property type="entry name" value="CYTOCHROME_B561"/>
    <property type="match status" value="1"/>
</dbReference>
<evidence type="ECO:0000256" key="2">
    <source>
        <dbReference type="ARBA" id="ARBA00022448"/>
    </source>
</evidence>
<dbReference type="Pfam" id="PF03188">
    <property type="entry name" value="Cytochrom_B561"/>
    <property type="match status" value="1"/>
</dbReference>
<feature type="domain" description="Cytochrome b561" evidence="19">
    <location>
        <begin position="191"/>
        <end position="391"/>
    </location>
</feature>
<evidence type="ECO:0000256" key="13">
    <source>
        <dbReference type="ARBA" id="ARBA00024231"/>
    </source>
</evidence>
<feature type="transmembrane region" description="Helical" evidence="18">
    <location>
        <begin position="228"/>
        <end position="245"/>
    </location>
</feature>
<evidence type="ECO:0000256" key="8">
    <source>
        <dbReference type="ARBA" id="ARBA00022989"/>
    </source>
</evidence>
<evidence type="ECO:0000256" key="11">
    <source>
        <dbReference type="ARBA" id="ARBA00023329"/>
    </source>
</evidence>
<keyword evidence="11" id="KW-0968">Cytoplasmic vesicle</keyword>
<organism evidence="20 21">
    <name type="scientific">Gambusia affinis</name>
    <name type="common">Western mosquitofish</name>
    <name type="synonym">Heterandria affinis</name>
    <dbReference type="NCBI Taxonomy" id="33528"/>
    <lineage>
        <taxon>Eukaryota</taxon>
        <taxon>Metazoa</taxon>
        <taxon>Chordata</taxon>
        <taxon>Craniata</taxon>
        <taxon>Vertebrata</taxon>
        <taxon>Euteleostomi</taxon>
        <taxon>Actinopterygii</taxon>
        <taxon>Neopterygii</taxon>
        <taxon>Teleostei</taxon>
        <taxon>Neoteleostei</taxon>
        <taxon>Acanthomorphata</taxon>
        <taxon>Ovalentaria</taxon>
        <taxon>Atherinomorphae</taxon>
        <taxon>Cyprinodontiformes</taxon>
        <taxon>Poeciliidae</taxon>
        <taxon>Poeciliinae</taxon>
        <taxon>Gambusia</taxon>
    </lineage>
</organism>
<keyword evidence="4 18" id="KW-0812">Transmembrane</keyword>
<dbReference type="SMART" id="SM00665">
    <property type="entry name" value="B561"/>
    <property type="match status" value="1"/>
</dbReference>
<feature type="non-terminal residue" evidence="20">
    <location>
        <position position="391"/>
    </location>
</feature>
<evidence type="ECO:0000313" key="21">
    <source>
        <dbReference type="Proteomes" id="UP000250572"/>
    </source>
</evidence>
<evidence type="ECO:0000256" key="6">
    <source>
        <dbReference type="ARBA" id="ARBA00022967"/>
    </source>
</evidence>
<feature type="non-terminal residue" evidence="20">
    <location>
        <position position="1"/>
    </location>
</feature>
<dbReference type="GO" id="GO:0046872">
    <property type="term" value="F:metal ion binding"/>
    <property type="evidence" value="ECO:0007669"/>
    <property type="project" value="UniProtKB-KW"/>
</dbReference>
<evidence type="ECO:0000256" key="15">
    <source>
        <dbReference type="ARBA" id="ARBA00032709"/>
    </source>
</evidence>
<comment type="catalytic activity">
    <reaction evidence="17">
        <text>monodehydro-L-ascorbate radical(out) + L-ascorbate(in) = monodehydro-L-ascorbate radical(in) + L-ascorbate(out)</text>
        <dbReference type="Rhea" id="RHEA:66524"/>
        <dbReference type="ChEBI" id="CHEBI:38290"/>
        <dbReference type="ChEBI" id="CHEBI:59513"/>
    </reaction>
    <physiologicalReaction direction="left-to-right" evidence="17">
        <dbReference type="Rhea" id="RHEA:66525"/>
    </physiologicalReaction>
</comment>
<dbReference type="GO" id="GO:0042584">
    <property type="term" value="C:chromaffin granule membrane"/>
    <property type="evidence" value="ECO:0007669"/>
    <property type="project" value="UniProtKB-SubCell"/>
</dbReference>
<evidence type="ECO:0000256" key="18">
    <source>
        <dbReference type="SAM" id="Phobius"/>
    </source>
</evidence>
<keyword evidence="5" id="KW-0479">Metal-binding</keyword>
<keyword evidence="10 18" id="KW-0472">Membrane</keyword>
<evidence type="ECO:0000256" key="17">
    <source>
        <dbReference type="ARBA" id="ARBA00047447"/>
    </source>
</evidence>
<evidence type="ECO:0000256" key="12">
    <source>
        <dbReference type="ARBA" id="ARBA00024185"/>
    </source>
</evidence>
<evidence type="ECO:0000256" key="1">
    <source>
        <dbReference type="ARBA" id="ARBA00001970"/>
    </source>
</evidence>
<protein>
    <recommendedName>
        <fullName evidence="13">Transmembrane ascorbate-dependent reductase CYB561</fullName>
    </recommendedName>
    <alternativeName>
        <fullName evidence="14">Cytochrome b-561</fullName>
    </alternativeName>
    <alternativeName>
        <fullName evidence="15">Cytochrome b561</fullName>
    </alternativeName>
</protein>
<feature type="transmembrane region" description="Helical" evidence="18">
    <location>
        <begin position="339"/>
        <end position="359"/>
    </location>
</feature>
<dbReference type="STRING" id="33528.ENSGAFP00000005559"/>
<comment type="function">
    <text evidence="16">Transmembrane reductase that uses ascorbate as an electron donor in the cytoplasm and transfers electrons across membranes to reduce monodehydro-L-ascorbate radical in the lumen of secretory vesicles. It is therefore involved the regeneration and homeostasis within secretory vesicles of ascorbate which in turn provides reducing equivalents needed to support the activity of intravesicular enzymes.</text>
</comment>
<evidence type="ECO:0000256" key="10">
    <source>
        <dbReference type="ARBA" id="ARBA00023136"/>
    </source>
</evidence>
<name>A0A315W2N2_GAMAF</name>
<feature type="transmembrane region" description="Helical" evidence="18">
    <location>
        <begin position="184"/>
        <end position="207"/>
    </location>
</feature>
<dbReference type="InterPro" id="IPR006593">
    <property type="entry name" value="Cyt_b561/ferric_Rdtase_TM"/>
</dbReference>
<evidence type="ECO:0000256" key="9">
    <source>
        <dbReference type="ARBA" id="ARBA00023004"/>
    </source>
</evidence>
<accession>A0A315W2N2</accession>
<evidence type="ECO:0000256" key="7">
    <source>
        <dbReference type="ARBA" id="ARBA00022982"/>
    </source>
</evidence>
<feature type="transmembrane region" description="Helical" evidence="18">
    <location>
        <begin position="257"/>
        <end position="276"/>
    </location>
</feature>
<comment type="caution">
    <text evidence="20">The sequence shown here is derived from an EMBL/GenBank/DDBJ whole genome shotgun (WGS) entry which is preliminary data.</text>
</comment>
<keyword evidence="2" id="KW-0813">Transport</keyword>
<evidence type="ECO:0000256" key="5">
    <source>
        <dbReference type="ARBA" id="ARBA00022723"/>
    </source>
</evidence>
<dbReference type="Proteomes" id="UP000250572">
    <property type="component" value="Unassembled WGS sequence"/>
</dbReference>
<dbReference type="GO" id="GO:0016491">
    <property type="term" value="F:oxidoreductase activity"/>
    <property type="evidence" value="ECO:0007669"/>
    <property type="project" value="InterPro"/>
</dbReference>